<evidence type="ECO:0000256" key="2">
    <source>
        <dbReference type="ARBA" id="ARBA00022723"/>
    </source>
</evidence>
<dbReference type="Proteomes" id="UP000184085">
    <property type="component" value="Unassembled WGS sequence"/>
</dbReference>
<comment type="cofactor">
    <cofactor evidence="8">
        <name>a divalent metal cation</name>
        <dbReference type="ChEBI" id="CHEBI:60240"/>
    </cofactor>
    <text evidence="8">Binds 1 divalent metal cation per subunit.</text>
</comment>
<feature type="domain" description="Amidohydrolase-related" evidence="9">
    <location>
        <begin position="42"/>
        <end position="368"/>
    </location>
</feature>
<dbReference type="NCBIfam" id="TIGR00221">
    <property type="entry name" value="nagA"/>
    <property type="match status" value="1"/>
</dbReference>
<dbReference type="PANTHER" id="PTHR11113">
    <property type="entry name" value="N-ACETYLGLUCOSAMINE-6-PHOSPHATE DEACETYLASE"/>
    <property type="match status" value="1"/>
</dbReference>
<keyword evidence="3 5" id="KW-0378">Hydrolase</keyword>
<evidence type="ECO:0000256" key="1">
    <source>
        <dbReference type="ARBA" id="ARBA00010716"/>
    </source>
</evidence>
<dbReference type="SUPFAM" id="SSF51338">
    <property type="entry name" value="Composite domain of metallo-dependent hydrolases"/>
    <property type="match status" value="1"/>
</dbReference>
<dbReference type="CDD" id="cd00854">
    <property type="entry name" value="NagA"/>
    <property type="match status" value="1"/>
</dbReference>
<feature type="binding site" evidence="7">
    <location>
        <position position="240"/>
    </location>
    <ligand>
        <name>substrate</name>
    </ligand>
</feature>
<dbReference type="EMBL" id="FMJB01000064">
    <property type="protein sequence ID" value="SCM69204.1"/>
    <property type="molecule type" value="Genomic_DNA"/>
</dbReference>
<dbReference type="Pfam" id="PF01979">
    <property type="entry name" value="Amidohydro_1"/>
    <property type="match status" value="1"/>
</dbReference>
<dbReference type="InterPro" id="IPR006680">
    <property type="entry name" value="Amidohydro-rel"/>
</dbReference>
<evidence type="ECO:0000259" key="9">
    <source>
        <dbReference type="Pfam" id="PF01979"/>
    </source>
</evidence>
<accession>A0A1M4N5A4</accession>
<dbReference type="Gene3D" id="3.20.20.140">
    <property type="entry name" value="Metal-dependent hydrolases"/>
    <property type="match status" value="1"/>
</dbReference>
<evidence type="ECO:0000256" key="7">
    <source>
        <dbReference type="PIRSR" id="PIRSR038994-2"/>
    </source>
</evidence>
<dbReference type="AlphaFoldDB" id="A0A1M4N5A4"/>
<feature type="active site" description="Proton donor/acceptor" evidence="6">
    <location>
        <position position="264"/>
    </location>
</feature>
<feature type="binding site" evidence="8">
    <location>
        <position position="120"/>
    </location>
    <ligand>
        <name>Zn(2+)</name>
        <dbReference type="ChEBI" id="CHEBI:29105"/>
    </ligand>
</feature>
<keyword evidence="11" id="KW-1185">Reference proteome</keyword>
<evidence type="ECO:0000313" key="10">
    <source>
        <dbReference type="EMBL" id="SCM69204.1"/>
    </source>
</evidence>
<proteinExistence type="inferred from homology"/>
<comment type="similarity">
    <text evidence="1 5">Belongs to the metallo-dependent hydrolases superfamily. NagA family.</text>
</comment>
<evidence type="ECO:0000256" key="4">
    <source>
        <dbReference type="ARBA" id="ARBA00023277"/>
    </source>
</evidence>
<sequence>MILSGARVFDGVKLHDGMGVALEEGRVLATGPLEGDDLGGGILCPGFVDIQVNGGGGAMLNEAPTAQTLRLMSEAHAKLGATSILPTLITAPLEVFQDAVNAVVEARQEGVQGLVGLHLEGPHLTRAGAHDPELLRPMTDVDVKLYCHAARVLGCLKITVAPELVSDNHINSLVQCGVIVSLGHTEADYDRCRAASQAGASVVTHLFNAMTGLKHRAPGCVGAALTDPRLSAGLIADGMHVHEGLLATVWRAKAGVDRLFLVSDAMAVAGTEMTEFTLNNRRVMRSGGRLTLEDGTLAGADLDLSTAVKNMVNAGVPLEESLAMATRVPADVIGRDDLGRIELGSPADLVHLDDDLNVQAVWRGGQRVL</sequence>
<dbReference type="GO" id="GO:0046872">
    <property type="term" value="F:metal ion binding"/>
    <property type="evidence" value="ECO:0007669"/>
    <property type="project" value="UniProtKB-KW"/>
</dbReference>
<dbReference type="SUPFAM" id="SSF51556">
    <property type="entry name" value="Metallo-dependent hydrolases"/>
    <property type="match status" value="1"/>
</dbReference>
<keyword evidence="2 8" id="KW-0479">Metal-binding</keyword>
<evidence type="ECO:0000256" key="5">
    <source>
        <dbReference type="PIRNR" id="PIRNR038994"/>
    </source>
</evidence>
<evidence type="ECO:0000256" key="3">
    <source>
        <dbReference type="ARBA" id="ARBA00022801"/>
    </source>
</evidence>
<organism evidence="10 11">
    <name type="scientific">Donghicola eburneus</name>
    <dbReference type="NCBI Taxonomy" id="393278"/>
    <lineage>
        <taxon>Bacteria</taxon>
        <taxon>Pseudomonadati</taxon>
        <taxon>Pseudomonadota</taxon>
        <taxon>Alphaproteobacteria</taxon>
        <taxon>Rhodobacterales</taxon>
        <taxon>Roseobacteraceae</taxon>
        <taxon>Donghicola</taxon>
    </lineage>
</organism>
<dbReference type="Gene3D" id="2.30.40.10">
    <property type="entry name" value="Urease, subunit C, domain 1"/>
    <property type="match status" value="1"/>
</dbReference>
<evidence type="ECO:0000256" key="8">
    <source>
        <dbReference type="PIRSR" id="PIRSR038994-3"/>
    </source>
</evidence>
<dbReference type="InterPro" id="IPR032466">
    <property type="entry name" value="Metal_Hydrolase"/>
</dbReference>
<dbReference type="PANTHER" id="PTHR11113:SF14">
    <property type="entry name" value="N-ACETYLGLUCOSAMINE-6-PHOSPHATE DEACETYLASE"/>
    <property type="match status" value="1"/>
</dbReference>
<evidence type="ECO:0000313" key="11">
    <source>
        <dbReference type="Proteomes" id="UP000184085"/>
    </source>
</evidence>
<keyword evidence="4 5" id="KW-0119">Carbohydrate metabolism</keyword>
<dbReference type="PIRSF" id="PIRSF038994">
    <property type="entry name" value="NagA"/>
    <property type="match status" value="1"/>
</dbReference>
<gene>
    <name evidence="10" type="ORF">KARMA_3438</name>
</gene>
<feature type="binding site" evidence="8">
    <location>
        <position position="184"/>
    </location>
    <ligand>
        <name>Zn(2+)</name>
        <dbReference type="ChEBI" id="CHEBI:29105"/>
    </ligand>
</feature>
<protein>
    <recommendedName>
        <fullName evidence="9">Amidohydrolase-related domain-containing protein</fullName>
    </recommendedName>
</protein>
<feature type="binding site" evidence="7">
    <location>
        <position position="216"/>
    </location>
    <ligand>
        <name>substrate</name>
    </ligand>
</feature>
<dbReference type="InterPro" id="IPR003764">
    <property type="entry name" value="GlcNAc_6-P_deAcase"/>
</dbReference>
<evidence type="ECO:0000256" key="6">
    <source>
        <dbReference type="PIRSR" id="PIRSR038994-1"/>
    </source>
</evidence>
<name>A0A1M4N5A4_9RHOB</name>
<dbReference type="InterPro" id="IPR011059">
    <property type="entry name" value="Metal-dep_hydrolase_composite"/>
</dbReference>
<feature type="binding site" evidence="7">
    <location>
        <position position="129"/>
    </location>
    <ligand>
        <name>substrate</name>
    </ligand>
</feature>
<reference evidence="11" key="1">
    <citation type="submission" date="2016-09" db="EMBL/GenBank/DDBJ databases">
        <authorList>
            <person name="Wibberg D."/>
        </authorList>
    </citation>
    <scope>NUCLEOTIDE SEQUENCE [LARGE SCALE GENOMIC DNA]</scope>
</reference>
<dbReference type="RefSeq" id="WP_072708544.1">
    <property type="nucleotide sequence ID" value="NZ_FMJB01000064.1"/>
</dbReference>
<dbReference type="GO" id="GO:0006046">
    <property type="term" value="P:N-acetylglucosamine catabolic process"/>
    <property type="evidence" value="ECO:0007669"/>
    <property type="project" value="TreeGrafter"/>
</dbReference>
<feature type="binding site" evidence="7">
    <location>
        <begin position="208"/>
        <end position="209"/>
    </location>
    <ligand>
        <name>substrate</name>
    </ligand>
</feature>
<dbReference type="GO" id="GO:0008448">
    <property type="term" value="F:N-acetylglucosamine-6-phosphate deacetylase activity"/>
    <property type="evidence" value="ECO:0007669"/>
    <property type="project" value="InterPro"/>
</dbReference>
<feature type="binding site" evidence="7">
    <location>
        <begin position="297"/>
        <end position="299"/>
    </location>
    <ligand>
        <name>substrate</name>
    </ligand>
</feature>
<feature type="binding site" evidence="8">
    <location>
        <position position="205"/>
    </location>
    <ligand>
        <name>Zn(2+)</name>
        <dbReference type="ChEBI" id="CHEBI:29105"/>
    </ligand>
</feature>